<evidence type="ECO:0000259" key="1">
    <source>
        <dbReference type="Pfam" id="PF01368"/>
    </source>
</evidence>
<dbReference type="InterPro" id="IPR003156">
    <property type="entry name" value="DHHA1_dom"/>
</dbReference>
<feature type="domain" description="DHH-CID" evidence="3">
    <location>
        <begin position="193"/>
        <end position="250"/>
    </location>
</feature>
<feature type="domain" description="DHHA1" evidence="2">
    <location>
        <begin position="351"/>
        <end position="436"/>
    </location>
</feature>
<dbReference type="Gene3D" id="3.90.1640.30">
    <property type="match status" value="1"/>
</dbReference>
<dbReference type="InterPro" id="IPR038763">
    <property type="entry name" value="DHH_sf"/>
</dbReference>
<dbReference type="OrthoDB" id="36101at2157"/>
<dbReference type="RefSeq" id="WP_211534239.1">
    <property type="nucleotide sequence ID" value="NZ_CP058560.1"/>
</dbReference>
<evidence type="ECO:0000313" key="4">
    <source>
        <dbReference type="EMBL" id="QUH24322.1"/>
    </source>
</evidence>
<accession>A0A8T8K910</accession>
<dbReference type="KEGG" id="meme:HYG87_06315"/>
<dbReference type="SUPFAM" id="SSF64182">
    <property type="entry name" value="DHH phosphoesterases"/>
    <property type="match status" value="1"/>
</dbReference>
<evidence type="ECO:0000259" key="3">
    <source>
        <dbReference type="Pfam" id="PF21763"/>
    </source>
</evidence>
<dbReference type="Pfam" id="PF02272">
    <property type="entry name" value="DHHA1"/>
    <property type="match status" value="1"/>
</dbReference>
<dbReference type="InterPro" id="IPR048515">
    <property type="entry name" value="DHH_CID"/>
</dbReference>
<dbReference type="Gene3D" id="3.10.310.30">
    <property type="match status" value="1"/>
</dbReference>
<organism evidence="4 5">
    <name type="scientific">Methanobacterium alkalithermotolerans</name>
    <dbReference type="NCBI Taxonomy" id="2731220"/>
    <lineage>
        <taxon>Archaea</taxon>
        <taxon>Methanobacteriati</taxon>
        <taxon>Methanobacteriota</taxon>
        <taxon>Methanomada group</taxon>
        <taxon>Methanobacteria</taxon>
        <taxon>Methanobacteriales</taxon>
        <taxon>Methanobacteriaceae</taxon>
        <taxon>Methanobacterium</taxon>
    </lineage>
</organism>
<evidence type="ECO:0000259" key="2">
    <source>
        <dbReference type="Pfam" id="PF02272"/>
    </source>
</evidence>
<name>A0A8T8K910_9EURY</name>
<dbReference type="GO" id="GO:0003676">
    <property type="term" value="F:nucleic acid binding"/>
    <property type="evidence" value="ECO:0007669"/>
    <property type="project" value="InterPro"/>
</dbReference>
<dbReference type="PANTHER" id="PTHR30255">
    <property type="entry name" value="SINGLE-STRANDED-DNA-SPECIFIC EXONUCLEASE RECJ"/>
    <property type="match status" value="1"/>
</dbReference>
<sequence length="443" mass="48854">MLNKADEACEILKKHLKQGNIVRLISHNDADGLSAAGVVANTITQEGGQYHLTIIPRLKESFIQKLARDKYQLFFFCDMGSAYVEAISRIKGEVIIADHHQPSDFEVPEKITHVNPHLFGVDGSKEVSASGVAYLCMRGMEKQSLAGLALAGAFGDMQYYDGFIGPNKLILEEGLEAGSVEIHQDLKIASKAEEPIYKSLAYTFQPILPGITGDVEGSMAFLEKMGLSYGIKFADLGNEERDILKEELVRLNPEIFGDVYSNPHERPSLKNIEDLSRVLDACGKNKKYGLGMGICLGEKSDALEVALDLQRKYRENLVKGLDWIKREGSMVLENIQYLYTEDKLRKSVLGTISSIALSMETLDPEKPLLALARMDNMVKISGRTTREMISRGVDLGKSLDDASKSFGGTGGGHDIAAGAMIPYKEMDNFLSLVDEITSYQLEE</sequence>
<dbReference type="GeneID" id="64820362"/>
<proteinExistence type="predicted"/>
<dbReference type="InterPro" id="IPR051673">
    <property type="entry name" value="SSDNA_exonuclease_RecJ"/>
</dbReference>
<dbReference type="Proteomes" id="UP000681041">
    <property type="component" value="Chromosome"/>
</dbReference>
<dbReference type="AlphaFoldDB" id="A0A8T8K910"/>
<keyword evidence="5" id="KW-1185">Reference proteome</keyword>
<gene>
    <name evidence="4" type="ORF">HYG87_06315</name>
</gene>
<dbReference type="PANTHER" id="PTHR30255:SF2">
    <property type="entry name" value="SINGLE-STRANDED-DNA-SPECIFIC EXONUCLEASE RECJ"/>
    <property type="match status" value="1"/>
</dbReference>
<dbReference type="EMBL" id="CP058560">
    <property type="protein sequence ID" value="QUH24322.1"/>
    <property type="molecule type" value="Genomic_DNA"/>
</dbReference>
<dbReference type="Pfam" id="PF01368">
    <property type="entry name" value="DHH"/>
    <property type="match status" value="1"/>
</dbReference>
<feature type="domain" description="DDH" evidence="1">
    <location>
        <begin position="24"/>
        <end position="152"/>
    </location>
</feature>
<dbReference type="InterPro" id="IPR001667">
    <property type="entry name" value="DDH_dom"/>
</dbReference>
<reference evidence="4" key="1">
    <citation type="submission" date="2020-07" db="EMBL/GenBank/DDBJ databases">
        <title>Methanobacterium. sp. MethCan genome.</title>
        <authorList>
            <person name="Postec A."/>
            <person name="Quemeneur M."/>
        </authorList>
    </citation>
    <scope>NUCLEOTIDE SEQUENCE</scope>
    <source>
        <strain evidence="4">MethCAN</strain>
    </source>
</reference>
<evidence type="ECO:0000313" key="5">
    <source>
        <dbReference type="Proteomes" id="UP000681041"/>
    </source>
</evidence>
<dbReference type="Pfam" id="PF21763">
    <property type="entry name" value="DHH_CID"/>
    <property type="match status" value="1"/>
</dbReference>
<protein>
    <submittedName>
        <fullName evidence="4">DHH family phosphoesterase</fullName>
    </submittedName>
</protein>
<dbReference type="GO" id="GO:0004527">
    <property type="term" value="F:exonuclease activity"/>
    <property type="evidence" value="ECO:0007669"/>
    <property type="project" value="UniProtKB-KW"/>
</dbReference>